<dbReference type="Gene3D" id="3.30.420.10">
    <property type="entry name" value="Ribonuclease H-like superfamily/Ribonuclease H"/>
    <property type="match status" value="1"/>
</dbReference>
<feature type="non-terminal residue" evidence="3">
    <location>
        <position position="199"/>
    </location>
</feature>
<dbReference type="AlphaFoldDB" id="A0A134AKS1"/>
<dbReference type="SUPFAM" id="SSF53098">
    <property type="entry name" value="Ribonuclease H-like"/>
    <property type="match status" value="1"/>
</dbReference>
<dbReference type="GO" id="GO:0015074">
    <property type="term" value="P:DNA integration"/>
    <property type="evidence" value="ECO:0007669"/>
    <property type="project" value="InterPro"/>
</dbReference>
<dbReference type="InterPro" id="IPR025948">
    <property type="entry name" value="HTH-like_dom"/>
</dbReference>
<sequence>FSASRQVYGARKIKSELASENIIASRRRIRTIMKKLHLISVYTKAQYKHHSSQKNEAKTKNIIDRKFNERSPLEVIVSDLTYVRVNNRWAYVCAITDLFNREVIGYACDYYRDATLVKKAFQTITYPLDAIEYFHTDRGSEFNNQSINELLETHGIKRSLSRAGNPYDNAVAENIFKSFKTEFLKRETFQNLRDLNEKL</sequence>
<dbReference type="InterPro" id="IPR001584">
    <property type="entry name" value="Integrase_cat-core"/>
</dbReference>
<comment type="caution">
    <text evidence="3">The sequence shown here is derived from an EMBL/GenBank/DDBJ whole genome shotgun (WGS) entry which is preliminary data.</text>
</comment>
<evidence type="ECO:0000256" key="1">
    <source>
        <dbReference type="ARBA" id="ARBA00002286"/>
    </source>
</evidence>
<feature type="non-terminal residue" evidence="3">
    <location>
        <position position="1"/>
    </location>
</feature>
<dbReference type="NCBIfam" id="NF033516">
    <property type="entry name" value="transpos_IS3"/>
    <property type="match status" value="1"/>
</dbReference>
<dbReference type="OrthoDB" id="9813957at2"/>
<dbReference type="PROSITE" id="PS50994">
    <property type="entry name" value="INTEGRASE"/>
    <property type="match status" value="1"/>
</dbReference>
<dbReference type="Pfam" id="PF00665">
    <property type="entry name" value="rve"/>
    <property type="match status" value="1"/>
</dbReference>
<feature type="domain" description="Integrase catalytic" evidence="2">
    <location>
        <begin position="68"/>
        <end position="199"/>
    </location>
</feature>
<dbReference type="PANTHER" id="PTHR46889:SF4">
    <property type="entry name" value="TRANSPOSASE INSO FOR INSERTION SEQUENCE ELEMENT IS911B-RELATED"/>
    <property type="match status" value="1"/>
</dbReference>
<protein>
    <submittedName>
        <fullName evidence="3">Integrase core domain protein</fullName>
    </submittedName>
</protein>
<dbReference type="InterPro" id="IPR012337">
    <property type="entry name" value="RNaseH-like_sf"/>
</dbReference>
<name>A0A134AKS1_9FIRM</name>
<dbReference type="InterPro" id="IPR050900">
    <property type="entry name" value="Transposase_IS3/IS150/IS904"/>
</dbReference>
<dbReference type="STRING" id="755172.HMPREF1863_00325"/>
<reference evidence="4" key="1">
    <citation type="submission" date="2016-01" db="EMBL/GenBank/DDBJ databases">
        <authorList>
            <person name="Mitreva M."/>
            <person name="Pepin K.H."/>
            <person name="Mihindukulasuriya K.A."/>
            <person name="Fulton R."/>
            <person name="Fronick C."/>
            <person name="O'Laughlin M."/>
            <person name="Miner T."/>
            <person name="Herter B."/>
            <person name="Rosa B.A."/>
            <person name="Cordes M."/>
            <person name="Tomlinson C."/>
            <person name="Wollam A."/>
            <person name="Palsikar V.B."/>
            <person name="Mardis E.R."/>
            <person name="Wilson R.K."/>
        </authorList>
    </citation>
    <scope>NUCLEOTIDE SEQUENCE [LARGE SCALE GENOMIC DNA]</scope>
    <source>
        <strain evidence="4">DNF00729</strain>
    </source>
</reference>
<dbReference type="Proteomes" id="UP000070442">
    <property type="component" value="Unassembled WGS sequence"/>
</dbReference>
<comment type="function">
    <text evidence="1">Involved in the transposition of the insertion sequence.</text>
</comment>
<accession>A0A134AKS1</accession>
<gene>
    <name evidence="3" type="ORF">HMPREF1863_00325</name>
</gene>
<organism evidence="3 4">
    <name type="scientific">Aedoeadaptatus coxii</name>
    <dbReference type="NCBI Taxonomy" id="755172"/>
    <lineage>
        <taxon>Bacteria</taxon>
        <taxon>Bacillati</taxon>
        <taxon>Bacillota</taxon>
        <taxon>Tissierellia</taxon>
        <taxon>Tissierellales</taxon>
        <taxon>Peptoniphilaceae</taxon>
        <taxon>Aedoeadaptatus</taxon>
    </lineage>
</organism>
<dbReference type="RefSeq" id="WP_068366729.1">
    <property type="nucleotide sequence ID" value="NZ_KQ960159.1"/>
</dbReference>
<dbReference type="Pfam" id="PF13276">
    <property type="entry name" value="HTH_21"/>
    <property type="match status" value="1"/>
</dbReference>
<evidence type="ECO:0000313" key="4">
    <source>
        <dbReference type="Proteomes" id="UP000070442"/>
    </source>
</evidence>
<dbReference type="InterPro" id="IPR048020">
    <property type="entry name" value="Transpos_IS3"/>
</dbReference>
<dbReference type="GO" id="GO:0003676">
    <property type="term" value="F:nucleic acid binding"/>
    <property type="evidence" value="ECO:0007669"/>
    <property type="project" value="InterPro"/>
</dbReference>
<dbReference type="EMBL" id="LSDG01000007">
    <property type="protein sequence ID" value="KXB68150.1"/>
    <property type="molecule type" value="Genomic_DNA"/>
</dbReference>
<evidence type="ECO:0000259" key="2">
    <source>
        <dbReference type="PROSITE" id="PS50994"/>
    </source>
</evidence>
<dbReference type="InterPro" id="IPR036397">
    <property type="entry name" value="RNaseH_sf"/>
</dbReference>
<keyword evidence="4" id="KW-1185">Reference proteome</keyword>
<dbReference type="PANTHER" id="PTHR46889">
    <property type="entry name" value="TRANSPOSASE INSF FOR INSERTION SEQUENCE IS3B-RELATED"/>
    <property type="match status" value="1"/>
</dbReference>
<proteinExistence type="predicted"/>
<evidence type="ECO:0000313" key="3">
    <source>
        <dbReference type="EMBL" id="KXB68150.1"/>
    </source>
</evidence>
<dbReference type="PATRIC" id="fig|755172.3.peg.312"/>